<dbReference type="PANTHER" id="PTHR10794">
    <property type="entry name" value="ABHYDROLASE DOMAIN-CONTAINING PROTEIN"/>
    <property type="match status" value="1"/>
</dbReference>
<evidence type="ECO:0000313" key="7">
    <source>
        <dbReference type="Proteomes" id="UP000078595"/>
    </source>
</evidence>
<feature type="transmembrane region" description="Helical" evidence="4">
    <location>
        <begin position="12"/>
        <end position="33"/>
    </location>
</feature>
<feature type="active site" description="Charge relay system" evidence="2">
    <location>
        <position position="396"/>
    </location>
</feature>
<dbReference type="GO" id="GO:0047372">
    <property type="term" value="F:monoacylglycerol lipase activity"/>
    <property type="evidence" value="ECO:0007669"/>
    <property type="project" value="TreeGrafter"/>
</dbReference>
<keyword evidence="4" id="KW-1133">Transmembrane helix</keyword>
<keyword evidence="7" id="KW-1185">Reference proteome</keyword>
<feature type="active site" description="Charge relay system" evidence="2">
    <location>
        <position position="367"/>
    </location>
</feature>
<dbReference type="InterPro" id="IPR029058">
    <property type="entry name" value="AB_hydrolase_fold"/>
</dbReference>
<dbReference type="InterPro" id="IPR000073">
    <property type="entry name" value="AB_hydrolase_1"/>
</dbReference>
<feature type="active site" description="Charge relay system" evidence="2">
    <location>
        <position position="217"/>
    </location>
</feature>
<dbReference type="InterPro" id="IPR050960">
    <property type="entry name" value="AB_hydrolase_4_sf"/>
</dbReference>
<proteinExistence type="inferred from homology"/>
<dbReference type="GO" id="GO:0008126">
    <property type="term" value="F:acetylesterase activity"/>
    <property type="evidence" value="ECO:0007669"/>
    <property type="project" value="TreeGrafter"/>
</dbReference>
<sequence>MDLTFVSFHQINITKSLLIALCCFLTYHLLLIITQRWTKIKVTCPDRPARLRNGEDVMSLVDRCCQSLKEGFKSSWWLPNGHAQTIYSAMADFSKDDQITYQRQLLRVPDGGTIGLDIYPPLSVNLPSNAPVILINHGLTGGSHESYVRNMVVWLTKPVSEGGLGGRAAVVNFRGCASTPLTSPHLYSTGSTIDLHTSVLYLSTLFPFAPMFGVGFSLGAAVMTRYLGEQGDRCRLRAGVVLCCPLDMRVVTYGLDSPHPLTRIYSLSMADKILRSISPHLIPSSPLSHPTSHLHIHLPEIMSLTKSVWRRATLKASKMLELVACTVGGGSDLFPFDTLDGFLSWSCPGNWIGAIKRPTLAISALDDPIVSSACLPYKAIRRSTHCVLATVSQGGHLGWFEGPPFGKDKHKRWHVKPTIEFFQGILDLPCNMSSPTKDTGRRVGDWTWVGDVGWMVLDEMDEKGWSGNEEGENNERQREGQAIVPV</sequence>
<dbReference type="GO" id="GO:0051793">
    <property type="term" value="P:medium-chain fatty acid catabolic process"/>
    <property type="evidence" value="ECO:0007669"/>
    <property type="project" value="TreeGrafter"/>
</dbReference>
<feature type="transmembrane region" description="Helical" evidence="4">
    <location>
        <begin position="199"/>
        <end position="227"/>
    </location>
</feature>
<dbReference type="GO" id="GO:0051792">
    <property type="term" value="P:medium-chain fatty acid biosynthetic process"/>
    <property type="evidence" value="ECO:0007669"/>
    <property type="project" value="TreeGrafter"/>
</dbReference>
<dbReference type="Gene3D" id="3.40.50.1820">
    <property type="entry name" value="alpha/beta hydrolase"/>
    <property type="match status" value="1"/>
</dbReference>
<evidence type="ECO:0000256" key="3">
    <source>
        <dbReference type="SAM" id="MobiDB-lite"/>
    </source>
</evidence>
<gene>
    <name evidence="6" type="ORF">I303_104644</name>
</gene>
<evidence type="ECO:0000259" key="5">
    <source>
        <dbReference type="Pfam" id="PF12697"/>
    </source>
</evidence>
<dbReference type="PANTHER" id="PTHR10794:SF63">
    <property type="entry name" value="ALPHA_BETA HYDROLASE 1, ISOFORM A"/>
    <property type="match status" value="1"/>
</dbReference>
<evidence type="ECO:0000256" key="2">
    <source>
        <dbReference type="PIRSR" id="PIRSR005211-1"/>
    </source>
</evidence>
<dbReference type="GeneID" id="28968075"/>
<dbReference type="SUPFAM" id="SSF53474">
    <property type="entry name" value="alpha/beta-Hydrolases"/>
    <property type="match status" value="1"/>
</dbReference>
<comment type="similarity">
    <text evidence="1">Belongs to the AB hydrolase superfamily. AB hydrolase 4 family.</text>
</comment>
<reference evidence="6" key="2">
    <citation type="submission" date="2024-02" db="EMBL/GenBank/DDBJ databases">
        <title>Comparative genomics of Cryptococcus and Kwoniella reveals pathogenesis evolution and contrasting modes of karyotype evolution via chromosome fusion or intercentromeric recombination.</title>
        <authorList>
            <person name="Coelho M.A."/>
            <person name="David-Palma M."/>
            <person name="Shea T."/>
            <person name="Bowers K."/>
            <person name="McGinley-Smith S."/>
            <person name="Mohammad A.W."/>
            <person name="Gnirke A."/>
            <person name="Yurkov A.M."/>
            <person name="Nowrousian M."/>
            <person name="Sun S."/>
            <person name="Cuomo C.A."/>
            <person name="Heitman J."/>
        </authorList>
    </citation>
    <scope>NUCLEOTIDE SEQUENCE</scope>
    <source>
        <strain evidence="6">CBS 10117</strain>
    </source>
</reference>
<evidence type="ECO:0000256" key="1">
    <source>
        <dbReference type="ARBA" id="ARBA00010884"/>
    </source>
</evidence>
<feature type="domain" description="AB hydrolase-1" evidence="5">
    <location>
        <begin position="132"/>
        <end position="400"/>
    </location>
</feature>
<accession>A0AAJ8KQL1</accession>
<dbReference type="InterPro" id="IPR012020">
    <property type="entry name" value="ABHD4"/>
</dbReference>
<evidence type="ECO:0000256" key="4">
    <source>
        <dbReference type="SAM" id="Phobius"/>
    </source>
</evidence>
<dbReference type="Proteomes" id="UP000078595">
    <property type="component" value="Chromosome 5"/>
</dbReference>
<dbReference type="EMBL" id="CP144534">
    <property type="protein sequence ID" value="WWC62055.1"/>
    <property type="molecule type" value="Genomic_DNA"/>
</dbReference>
<dbReference type="RefSeq" id="XP_018262890.2">
    <property type="nucleotide sequence ID" value="XM_018407679.2"/>
</dbReference>
<dbReference type="AlphaFoldDB" id="A0AAJ8KQL1"/>
<feature type="region of interest" description="Disordered" evidence="3">
    <location>
        <begin position="463"/>
        <end position="486"/>
    </location>
</feature>
<protein>
    <recommendedName>
        <fullName evidence="5">AB hydrolase-1 domain-containing protein</fullName>
    </recommendedName>
</protein>
<reference evidence="6" key="1">
    <citation type="submission" date="2013-07" db="EMBL/GenBank/DDBJ databases">
        <authorList>
            <consortium name="The Broad Institute Genome Sequencing Platform"/>
            <person name="Cuomo C."/>
            <person name="Litvintseva A."/>
            <person name="Chen Y."/>
            <person name="Heitman J."/>
            <person name="Sun S."/>
            <person name="Springer D."/>
            <person name="Dromer F."/>
            <person name="Young S.K."/>
            <person name="Zeng Q."/>
            <person name="Gargeya S."/>
            <person name="Fitzgerald M."/>
            <person name="Abouelleil A."/>
            <person name="Alvarado L."/>
            <person name="Berlin A.M."/>
            <person name="Chapman S.B."/>
            <person name="Dewar J."/>
            <person name="Goldberg J."/>
            <person name="Griggs A."/>
            <person name="Gujja S."/>
            <person name="Hansen M."/>
            <person name="Howarth C."/>
            <person name="Imamovic A."/>
            <person name="Larimer J."/>
            <person name="McCowan C."/>
            <person name="Murphy C."/>
            <person name="Pearson M."/>
            <person name="Priest M."/>
            <person name="Roberts A."/>
            <person name="Saif S."/>
            <person name="Shea T."/>
            <person name="Sykes S."/>
            <person name="Wortman J."/>
            <person name="Nusbaum C."/>
            <person name="Birren B."/>
        </authorList>
    </citation>
    <scope>NUCLEOTIDE SEQUENCE</scope>
    <source>
        <strain evidence="6">CBS 10117</strain>
    </source>
</reference>
<keyword evidence="4" id="KW-0472">Membrane</keyword>
<dbReference type="PIRSF" id="PIRSF005211">
    <property type="entry name" value="Ab_hydro_YheT"/>
    <property type="match status" value="1"/>
</dbReference>
<evidence type="ECO:0000313" key="6">
    <source>
        <dbReference type="EMBL" id="WWC62055.1"/>
    </source>
</evidence>
<dbReference type="KEGG" id="kdj:28968075"/>
<name>A0AAJ8KQL1_9TREE</name>
<keyword evidence="4" id="KW-0812">Transmembrane</keyword>
<dbReference type="Pfam" id="PF12697">
    <property type="entry name" value="Abhydrolase_6"/>
    <property type="match status" value="1"/>
</dbReference>
<organism evidence="6 7">
    <name type="scientific">Kwoniella dejecticola CBS 10117</name>
    <dbReference type="NCBI Taxonomy" id="1296121"/>
    <lineage>
        <taxon>Eukaryota</taxon>
        <taxon>Fungi</taxon>
        <taxon>Dikarya</taxon>
        <taxon>Basidiomycota</taxon>
        <taxon>Agaricomycotina</taxon>
        <taxon>Tremellomycetes</taxon>
        <taxon>Tremellales</taxon>
        <taxon>Cryptococcaceae</taxon>
        <taxon>Kwoniella</taxon>
    </lineage>
</organism>